<keyword evidence="6 10" id="KW-0808">Transferase</keyword>
<dbReference type="PANTHER" id="PTHR32438:SF5">
    <property type="entry name" value="4-ALPHA-GLUCANOTRANSFERASE DPE1, CHLOROPLASTIC_AMYLOPLASTIC"/>
    <property type="match status" value="1"/>
</dbReference>
<dbReference type="EMBL" id="BAAAQB010000041">
    <property type="protein sequence ID" value="GAA2144176.1"/>
    <property type="molecule type" value="Genomic_DNA"/>
</dbReference>
<evidence type="ECO:0000256" key="9">
    <source>
        <dbReference type="ARBA" id="ARBA00031501"/>
    </source>
</evidence>
<keyword evidence="13" id="KW-1185">Reference proteome</keyword>
<reference evidence="12 13" key="1">
    <citation type="journal article" date="2019" name="Int. J. Syst. Evol. Microbiol.">
        <title>The Global Catalogue of Microorganisms (GCM) 10K type strain sequencing project: providing services to taxonomists for standard genome sequencing and annotation.</title>
        <authorList>
            <consortium name="The Broad Institute Genomics Platform"/>
            <consortium name="The Broad Institute Genome Sequencing Center for Infectious Disease"/>
            <person name="Wu L."/>
            <person name="Ma J."/>
        </authorList>
    </citation>
    <scope>NUCLEOTIDE SEQUENCE [LARGE SCALE GENOMIC DNA]</scope>
    <source>
        <strain evidence="12 13">JCM 15921</strain>
    </source>
</reference>
<name>A0ABN2ZLZ5_9MICC</name>
<evidence type="ECO:0000256" key="3">
    <source>
        <dbReference type="ARBA" id="ARBA00012560"/>
    </source>
</evidence>
<dbReference type="PANTHER" id="PTHR32438">
    <property type="entry name" value="4-ALPHA-GLUCANOTRANSFERASE DPE1, CHLOROPLASTIC/AMYLOPLASTIC"/>
    <property type="match status" value="1"/>
</dbReference>
<evidence type="ECO:0000256" key="4">
    <source>
        <dbReference type="ARBA" id="ARBA00020295"/>
    </source>
</evidence>
<evidence type="ECO:0000256" key="6">
    <source>
        <dbReference type="ARBA" id="ARBA00022679"/>
    </source>
</evidence>
<proteinExistence type="inferred from homology"/>
<dbReference type="Pfam" id="PF02446">
    <property type="entry name" value="Glyco_hydro_77"/>
    <property type="match status" value="1"/>
</dbReference>
<accession>A0ABN2ZLZ5</accession>
<evidence type="ECO:0000256" key="2">
    <source>
        <dbReference type="ARBA" id="ARBA00005684"/>
    </source>
</evidence>
<dbReference type="Pfam" id="PF21226">
    <property type="entry name" value="MalQ_N"/>
    <property type="match status" value="1"/>
</dbReference>
<sequence>MADRTHHENPDDSVLPGHTDTTDALLRELAAAHGVGTTYWGWDGIERSVAADTLRDVLGALGVPANGIAEQQRSLAESRLAPWRRILPPVVVLREGVPGEGRDVHVDVHVPHGSRVRVWIDAEDGSRHEAAQQENWEQPVDVDGVLTGRATFAVPGHIGLGWHTLRADADGTLAQCPLIVTPGRLRTSARLAGRRSWGLTAQLYSVRSARSWGIGDFADLTDLAVVAGEQGAGFVLVNPLHAAEPVPPVEDSPYLPTTRRFFNPLYLRVEEIPEYGYLDAPGRAEVARLAASLQAANQSRDLLDRNAAYAAKLAALELVYAVRRGPARNRQFADFCAEQGQGLEDFALWCALAEQLPPSAPEWAGAAAHPDSPYCAEQRSTLAARMDFHRWLQWLCDQQLEAAQRSAHQAGMEIGIVHDLAVGVKPGGADAWTLAGVLARGVSVGAPPDMFNQQGQNWSQPPWHPGRLAESGYAAYRDMLRTVLRHAGGIRVDHILGLFRLWWIPEGAGPGNGTYVYYDHEALIGILALEAQRAGAIVIGEDLGVFEPWVRDYLAERGILGTSILWFEHDANGPIPPEHYRQQCLTSVNTHDLPPTAGYLAGEHVTLRESLGLLGRPVDEERAEAAAEQEAVLAQVRARGLLPEGGTDVRTTVEALYAYTALAPSALLGVALVDAVGESRTQNQPGTSTEYPNWRIPLAGPEGVVLIDDLPANERFLSLLGTVRSALHCATDE</sequence>
<dbReference type="NCBIfam" id="TIGR00217">
    <property type="entry name" value="malQ"/>
    <property type="match status" value="1"/>
</dbReference>
<keyword evidence="7 10" id="KW-0119">Carbohydrate metabolism</keyword>
<keyword evidence="5 10" id="KW-0328">Glycosyltransferase</keyword>
<dbReference type="EC" id="2.4.1.25" evidence="3 10"/>
<evidence type="ECO:0000313" key="13">
    <source>
        <dbReference type="Proteomes" id="UP001500102"/>
    </source>
</evidence>
<evidence type="ECO:0000256" key="10">
    <source>
        <dbReference type="RuleBase" id="RU361207"/>
    </source>
</evidence>
<evidence type="ECO:0000313" key="12">
    <source>
        <dbReference type="EMBL" id="GAA2144176.1"/>
    </source>
</evidence>
<gene>
    <name evidence="12" type="primary">malQ</name>
    <name evidence="12" type="ORF">GCM10009825_35370</name>
</gene>
<organism evidence="12 13">
    <name type="scientific">Arthrobacter humicola</name>
    <dbReference type="NCBI Taxonomy" id="409291"/>
    <lineage>
        <taxon>Bacteria</taxon>
        <taxon>Bacillati</taxon>
        <taxon>Actinomycetota</taxon>
        <taxon>Actinomycetes</taxon>
        <taxon>Micrococcales</taxon>
        <taxon>Micrococcaceae</taxon>
        <taxon>Arthrobacter</taxon>
    </lineage>
</organism>
<protein>
    <recommendedName>
        <fullName evidence="4 10">4-alpha-glucanotransferase</fullName>
        <ecNumber evidence="3 10">2.4.1.25</ecNumber>
    </recommendedName>
    <alternativeName>
        <fullName evidence="8 10">Amylomaltase</fullName>
    </alternativeName>
    <alternativeName>
        <fullName evidence="9 10">Disproportionating enzyme</fullName>
    </alternativeName>
</protein>
<evidence type="ECO:0000256" key="8">
    <source>
        <dbReference type="ARBA" id="ARBA00031423"/>
    </source>
</evidence>
<dbReference type="Gene3D" id="3.20.20.80">
    <property type="entry name" value="Glycosidases"/>
    <property type="match status" value="1"/>
</dbReference>
<dbReference type="InterPro" id="IPR017853">
    <property type="entry name" value="GH"/>
</dbReference>
<comment type="similarity">
    <text evidence="2 10">Belongs to the disproportionating enzyme family.</text>
</comment>
<dbReference type="InterPro" id="IPR003385">
    <property type="entry name" value="Glyco_hydro_77"/>
</dbReference>
<dbReference type="SUPFAM" id="SSF51445">
    <property type="entry name" value="(Trans)glycosidases"/>
    <property type="match status" value="1"/>
</dbReference>
<evidence type="ECO:0000256" key="5">
    <source>
        <dbReference type="ARBA" id="ARBA00022676"/>
    </source>
</evidence>
<evidence type="ECO:0000256" key="1">
    <source>
        <dbReference type="ARBA" id="ARBA00000439"/>
    </source>
</evidence>
<evidence type="ECO:0000256" key="7">
    <source>
        <dbReference type="ARBA" id="ARBA00023277"/>
    </source>
</evidence>
<dbReference type="RefSeq" id="WP_344367700.1">
    <property type="nucleotide sequence ID" value="NZ_BAAAQB010000041.1"/>
</dbReference>
<dbReference type="InterPro" id="IPR048458">
    <property type="entry name" value="MalQ_N"/>
</dbReference>
<feature type="domain" description="MalQ N-terminal beta-sandwich" evidence="11">
    <location>
        <begin position="87"/>
        <end position="182"/>
    </location>
</feature>
<dbReference type="Proteomes" id="UP001500102">
    <property type="component" value="Unassembled WGS sequence"/>
</dbReference>
<comment type="caution">
    <text evidence="12">The sequence shown here is derived from an EMBL/GenBank/DDBJ whole genome shotgun (WGS) entry which is preliminary data.</text>
</comment>
<evidence type="ECO:0000259" key="11">
    <source>
        <dbReference type="Pfam" id="PF21226"/>
    </source>
</evidence>
<comment type="catalytic activity">
    <reaction evidence="1 10">
        <text>Transfers a segment of a (1-&gt;4)-alpha-D-glucan to a new position in an acceptor, which may be glucose or a (1-&gt;4)-alpha-D-glucan.</text>
        <dbReference type="EC" id="2.4.1.25"/>
    </reaction>
</comment>